<accession>A0A3N4IK18</accession>
<reference evidence="2 3" key="1">
    <citation type="journal article" date="2018" name="Nat. Ecol. Evol.">
        <title>Pezizomycetes genomes reveal the molecular basis of ectomycorrhizal truffle lifestyle.</title>
        <authorList>
            <person name="Murat C."/>
            <person name="Payen T."/>
            <person name="Noel B."/>
            <person name="Kuo A."/>
            <person name="Morin E."/>
            <person name="Chen J."/>
            <person name="Kohler A."/>
            <person name="Krizsan K."/>
            <person name="Balestrini R."/>
            <person name="Da Silva C."/>
            <person name="Montanini B."/>
            <person name="Hainaut M."/>
            <person name="Levati E."/>
            <person name="Barry K.W."/>
            <person name="Belfiori B."/>
            <person name="Cichocki N."/>
            <person name="Clum A."/>
            <person name="Dockter R.B."/>
            <person name="Fauchery L."/>
            <person name="Guy J."/>
            <person name="Iotti M."/>
            <person name="Le Tacon F."/>
            <person name="Lindquist E.A."/>
            <person name="Lipzen A."/>
            <person name="Malagnac F."/>
            <person name="Mello A."/>
            <person name="Molinier V."/>
            <person name="Miyauchi S."/>
            <person name="Poulain J."/>
            <person name="Riccioni C."/>
            <person name="Rubini A."/>
            <person name="Sitrit Y."/>
            <person name="Splivallo R."/>
            <person name="Traeger S."/>
            <person name="Wang M."/>
            <person name="Zifcakova L."/>
            <person name="Wipf D."/>
            <person name="Zambonelli A."/>
            <person name="Paolocci F."/>
            <person name="Nowrousian M."/>
            <person name="Ottonello S."/>
            <person name="Baldrian P."/>
            <person name="Spatafora J.W."/>
            <person name="Henrissat B."/>
            <person name="Nagy L.G."/>
            <person name="Aury J.M."/>
            <person name="Wincker P."/>
            <person name="Grigoriev I.V."/>
            <person name="Bonfante P."/>
            <person name="Martin F.M."/>
        </authorList>
    </citation>
    <scope>NUCLEOTIDE SEQUENCE [LARGE SCALE GENOMIC DNA]</scope>
    <source>
        <strain evidence="2 3">RN42</strain>
    </source>
</reference>
<gene>
    <name evidence="2" type="ORF">BJ508DRAFT_359813</name>
</gene>
<feature type="region of interest" description="Disordered" evidence="1">
    <location>
        <begin position="22"/>
        <end position="41"/>
    </location>
</feature>
<evidence type="ECO:0000313" key="2">
    <source>
        <dbReference type="EMBL" id="RPA84480.1"/>
    </source>
</evidence>
<organism evidence="2 3">
    <name type="scientific">Ascobolus immersus RN42</name>
    <dbReference type="NCBI Taxonomy" id="1160509"/>
    <lineage>
        <taxon>Eukaryota</taxon>
        <taxon>Fungi</taxon>
        <taxon>Dikarya</taxon>
        <taxon>Ascomycota</taxon>
        <taxon>Pezizomycotina</taxon>
        <taxon>Pezizomycetes</taxon>
        <taxon>Pezizales</taxon>
        <taxon>Ascobolaceae</taxon>
        <taxon>Ascobolus</taxon>
    </lineage>
</organism>
<dbReference type="EMBL" id="ML119659">
    <property type="protein sequence ID" value="RPA84480.1"/>
    <property type="molecule type" value="Genomic_DNA"/>
</dbReference>
<dbReference type="AlphaFoldDB" id="A0A3N4IK18"/>
<keyword evidence="3" id="KW-1185">Reference proteome</keyword>
<name>A0A3N4IK18_ASCIM</name>
<dbReference type="Proteomes" id="UP000275078">
    <property type="component" value="Unassembled WGS sequence"/>
</dbReference>
<sequence length="384" mass="44334">MNRQDFTHSNLEALRHISNIPTQAPGYLSDSENRAPKHITGNRTARQPLRELQLNRQAAPSSMSYQDRKPASFYQIDGEFDRKKGWIRDGQRPSRTLGSRRHVFKVYSATAPKTGSLLQKAIRKSQKEDIFSHLTGIRDWREQVTPERSEDDENSPRSILQGIITNRFDPEKAQGTHISLQPEYQSFWSDDAPPPVPPMEYELGALKIPGFPPPPYFRDLTNSQPDEPVCPNLDKYILDSRSTILTGHIPALLIFPKDIWTSHDNHSSKTFYREQPENGRRRKDSGHFERLEQFIFVKAGDIVGIWTKEEEKSPWQSPWQDPMANILTISKHSKDSYGEYRQLWRLYPTGVIKYEVEQFRPTSAKLGFEGELVDRGEELGNRCD</sequence>
<protein>
    <submittedName>
        <fullName evidence="2">Uncharacterized protein</fullName>
    </submittedName>
</protein>
<evidence type="ECO:0000256" key="1">
    <source>
        <dbReference type="SAM" id="MobiDB-lite"/>
    </source>
</evidence>
<proteinExistence type="predicted"/>
<evidence type="ECO:0000313" key="3">
    <source>
        <dbReference type="Proteomes" id="UP000275078"/>
    </source>
</evidence>